<accession>A0ABY6IUF3</accession>
<proteinExistence type="predicted"/>
<evidence type="ECO:0000313" key="2">
    <source>
        <dbReference type="EMBL" id="UYQ73047.1"/>
    </source>
</evidence>
<evidence type="ECO:0000313" key="3">
    <source>
        <dbReference type="Proteomes" id="UP001163882"/>
    </source>
</evidence>
<dbReference type="Gene3D" id="2.40.160.20">
    <property type="match status" value="1"/>
</dbReference>
<protein>
    <recommendedName>
        <fullName evidence="4">Outer membrane protein beta-barrel domain-containing protein</fullName>
    </recommendedName>
</protein>
<dbReference type="RefSeq" id="WP_264226639.1">
    <property type="nucleotide sequence ID" value="NZ_CP107716.1"/>
</dbReference>
<evidence type="ECO:0008006" key="4">
    <source>
        <dbReference type="Google" id="ProtNLM"/>
    </source>
</evidence>
<keyword evidence="1" id="KW-0732">Signal</keyword>
<feature type="chain" id="PRO_5045307287" description="Outer membrane protein beta-barrel domain-containing protein" evidence="1">
    <location>
        <begin position="23"/>
        <end position="250"/>
    </location>
</feature>
<keyword evidence="3" id="KW-1185">Reference proteome</keyword>
<evidence type="ECO:0000256" key="1">
    <source>
        <dbReference type="SAM" id="SignalP"/>
    </source>
</evidence>
<dbReference type="EMBL" id="CP107716">
    <property type="protein sequence ID" value="UYQ73047.1"/>
    <property type="molecule type" value="Genomic_DNA"/>
</dbReference>
<name>A0ABY6IUF3_9HYPH</name>
<sequence>MKKLVASAALVAAALVSTAAMAADPVSYDYPVYKDYVPPYVPPVDEGLKGSFYLRGSVGGNAAWAPEVNHPSQTPSLFSIDRFGWGYSAGIGAGFETGDGLRFDVTVDHLHNDGMSTVITGAGPVALGRHDLHLRSTIALANVYYDFGLGDMGLSAAGGAFGYVGGGAGVAFNRMGNVEPGATTATNWGGNTSLAAAGMVGVGYDFGSIVADLGYRGIYMNRLENTTAPNPYSIDHALIHELRATVRYRF</sequence>
<dbReference type="Proteomes" id="UP001163882">
    <property type="component" value="Chromosome"/>
</dbReference>
<feature type="signal peptide" evidence="1">
    <location>
        <begin position="1"/>
        <end position="22"/>
    </location>
</feature>
<gene>
    <name evidence="2" type="ORF">OF122_04590</name>
</gene>
<reference evidence="2" key="1">
    <citation type="submission" date="2022-10" db="EMBL/GenBank/DDBJ databases">
        <title>YIM 151497 complete genome.</title>
        <authorList>
            <person name="Chen X."/>
        </authorList>
    </citation>
    <scope>NUCLEOTIDE SEQUENCE</scope>
    <source>
        <strain evidence="2">YIM 151497</strain>
    </source>
</reference>
<dbReference type="InterPro" id="IPR011250">
    <property type="entry name" value="OMP/PagP_B-barrel"/>
</dbReference>
<organism evidence="2 3">
    <name type="scientific">Pelagibacterium flavum</name>
    <dbReference type="NCBI Taxonomy" id="2984530"/>
    <lineage>
        <taxon>Bacteria</taxon>
        <taxon>Pseudomonadati</taxon>
        <taxon>Pseudomonadota</taxon>
        <taxon>Alphaproteobacteria</taxon>
        <taxon>Hyphomicrobiales</taxon>
        <taxon>Devosiaceae</taxon>
        <taxon>Pelagibacterium</taxon>
    </lineage>
</organism>
<dbReference type="SUPFAM" id="SSF56925">
    <property type="entry name" value="OMPA-like"/>
    <property type="match status" value="1"/>
</dbReference>